<evidence type="ECO:0000313" key="11">
    <source>
        <dbReference type="Proteomes" id="UP000249645"/>
    </source>
</evidence>
<evidence type="ECO:0000256" key="1">
    <source>
        <dbReference type="ARBA" id="ARBA00004651"/>
    </source>
</evidence>
<feature type="transmembrane region" description="Helical" evidence="7">
    <location>
        <begin position="368"/>
        <end position="391"/>
    </location>
</feature>
<organism evidence="10 11">
    <name type="scientific">Pseudopedobacter saltans</name>
    <dbReference type="NCBI Taxonomy" id="151895"/>
    <lineage>
        <taxon>Bacteria</taxon>
        <taxon>Pseudomonadati</taxon>
        <taxon>Bacteroidota</taxon>
        <taxon>Sphingobacteriia</taxon>
        <taxon>Sphingobacteriales</taxon>
        <taxon>Sphingobacteriaceae</taxon>
        <taxon>Pseudopedobacter</taxon>
    </lineage>
</organism>
<dbReference type="PANTHER" id="PTHR30489:SF0">
    <property type="entry name" value="LIPOPROTEIN-RELEASING SYSTEM TRANSMEMBRANE PROTEIN LOLE"/>
    <property type="match status" value="1"/>
</dbReference>
<accession>A0A2W5GZ24</accession>
<dbReference type="GO" id="GO:0098797">
    <property type="term" value="C:plasma membrane protein complex"/>
    <property type="evidence" value="ECO:0007669"/>
    <property type="project" value="TreeGrafter"/>
</dbReference>
<feature type="transmembrane region" description="Helical" evidence="7">
    <location>
        <begin position="21"/>
        <end position="44"/>
    </location>
</feature>
<evidence type="ECO:0000256" key="6">
    <source>
        <dbReference type="ARBA" id="ARBA00023136"/>
    </source>
</evidence>
<evidence type="ECO:0000259" key="9">
    <source>
        <dbReference type="Pfam" id="PF12704"/>
    </source>
</evidence>
<dbReference type="Pfam" id="PF12704">
    <property type="entry name" value="MacB_PCD"/>
    <property type="match status" value="1"/>
</dbReference>
<dbReference type="Proteomes" id="UP000249645">
    <property type="component" value="Unassembled WGS sequence"/>
</dbReference>
<name>A0A2W5GZ24_9SPHI</name>
<dbReference type="Pfam" id="PF02687">
    <property type="entry name" value="FtsX"/>
    <property type="match status" value="1"/>
</dbReference>
<keyword evidence="4 7" id="KW-0812">Transmembrane</keyword>
<feature type="transmembrane region" description="Helical" evidence="7">
    <location>
        <begin position="326"/>
        <end position="348"/>
    </location>
</feature>
<feature type="domain" description="MacB-like periplasmic core" evidence="9">
    <location>
        <begin position="24"/>
        <end position="244"/>
    </location>
</feature>
<evidence type="ECO:0000256" key="2">
    <source>
        <dbReference type="ARBA" id="ARBA00005236"/>
    </source>
</evidence>
<evidence type="ECO:0000256" key="7">
    <source>
        <dbReference type="SAM" id="Phobius"/>
    </source>
</evidence>
<reference evidence="10 11" key="1">
    <citation type="submission" date="2017-11" db="EMBL/GenBank/DDBJ databases">
        <title>Infants hospitalized years apart are colonized by the same room-sourced microbial strains.</title>
        <authorList>
            <person name="Brooks B."/>
            <person name="Olm M.R."/>
            <person name="Firek B.A."/>
            <person name="Baker R."/>
            <person name="Thomas B.C."/>
            <person name="Morowitz M.J."/>
            <person name="Banfield J.F."/>
        </authorList>
    </citation>
    <scope>NUCLEOTIDE SEQUENCE [LARGE SCALE GENOMIC DNA]</scope>
    <source>
        <strain evidence="10">S2_009_000_R2_76</strain>
    </source>
</reference>
<comment type="similarity">
    <text evidence="2">Belongs to the ABC-4 integral membrane protein family. LolC/E subfamily.</text>
</comment>
<dbReference type="AlphaFoldDB" id="A0A2W5GZ24"/>
<evidence type="ECO:0000256" key="4">
    <source>
        <dbReference type="ARBA" id="ARBA00022692"/>
    </source>
</evidence>
<keyword evidence="5 7" id="KW-1133">Transmembrane helix</keyword>
<comment type="subcellular location">
    <subcellularLocation>
        <location evidence="1">Cell membrane</location>
        <topology evidence="1">Multi-pass membrane protein</topology>
    </subcellularLocation>
</comment>
<gene>
    <name evidence="10" type="ORF">DI598_04185</name>
</gene>
<evidence type="ECO:0000259" key="8">
    <source>
        <dbReference type="Pfam" id="PF02687"/>
    </source>
</evidence>
<keyword evidence="3" id="KW-1003">Cell membrane</keyword>
<dbReference type="GO" id="GO:0044874">
    <property type="term" value="P:lipoprotein localization to outer membrane"/>
    <property type="evidence" value="ECO:0007669"/>
    <property type="project" value="TreeGrafter"/>
</dbReference>
<dbReference type="InterPro" id="IPR003838">
    <property type="entry name" value="ABC3_permease_C"/>
</dbReference>
<feature type="transmembrane region" description="Helical" evidence="7">
    <location>
        <begin position="272"/>
        <end position="298"/>
    </location>
</feature>
<dbReference type="PANTHER" id="PTHR30489">
    <property type="entry name" value="LIPOPROTEIN-RELEASING SYSTEM TRANSMEMBRANE PROTEIN LOLE"/>
    <property type="match status" value="1"/>
</dbReference>
<evidence type="ECO:0000313" key="10">
    <source>
        <dbReference type="EMBL" id="PZP51056.1"/>
    </source>
</evidence>
<evidence type="ECO:0000256" key="3">
    <source>
        <dbReference type="ARBA" id="ARBA00022475"/>
    </source>
</evidence>
<dbReference type="EMBL" id="QFOI01000044">
    <property type="protein sequence ID" value="PZP51056.1"/>
    <property type="molecule type" value="Genomic_DNA"/>
</dbReference>
<dbReference type="InterPro" id="IPR051447">
    <property type="entry name" value="Lipoprotein-release_system"/>
</dbReference>
<protein>
    <submittedName>
        <fullName evidence="10">ABC transporter permease</fullName>
    </submittedName>
</protein>
<keyword evidence="6 7" id="KW-0472">Membrane</keyword>
<comment type="caution">
    <text evidence="10">The sequence shown here is derived from an EMBL/GenBank/DDBJ whole genome shotgun (WGS) entry which is preliminary data.</text>
</comment>
<evidence type="ECO:0000256" key="5">
    <source>
        <dbReference type="ARBA" id="ARBA00022989"/>
    </source>
</evidence>
<dbReference type="InterPro" id="IPR025857">
    <property type="entry name" value="MacB_PCD"/>
</dbReference>
<sequence length="405" mass="45298">MQFLFAWRYFKSKKTTNVINIIAWISVVAIAVGTAALIVILSVFNGFEALVKSLYSDFYADMSIRPKMGKLVRIDQKQIGTIMQTRGVKAYSLQLEEKAMLRNGDIPTMVFLKGVDKNYNEVTNIKPHIFDGTYDLGSTDEPGILLGVGVQSALSVSLKSPQPLTIFLPNYKADNFSDVQSSMNSFEINQTGIFRIQEDFDNKYALTNIGFVRYMLNLDDDQYSSMELKLQPNIKPEDVKKELIQKLGKNYDVKTRYEQNQSLFSIMQMEKWIIYAILSLILIIAAFNMIGALTMLVLEKRKDIAVLKAMGADSSVIRGIFMKEGILLGCIGGMIGVLLALGICFLQLKFHLLKLGGGSFIIDYYPVKLSVVDFVLVCVTVFCVAVIAAWLPARRAAAQNFSLKS</sequence>
<proteinExistence type="inferred from homology"/>
<feature type="domain" description="ABC3 transporter permease C-terminal" evidence="8">
    <location>
        <begin position="276"/>
        <end position="400"/>
    </location>
</feature>